<name>A0A286GTL5_9ACTN</name>
<reference evidence="3" key="1">
    <citation type="submission" date="2017-09" db="EMBL/GenBank/DDBJ databases">
        <authorList>
            <person name="Varghese N."/>
            <person name="Submissions S."/>
        </authorList>
    </citation>
    <scope>NUCLEOTIDE SEQUENCE [LARGE SCALE GENOMIC DNA]</scope>
    <source>
        <strain evidence="3">DSM 44270</strain>
    </source>
</reference>
<dbReference type="EMBL" id="OCNK01000002">
    <property type="protein sequence ID" value="SOD98860.1"/>
    <property type="molecule type" value="Genomic_DNA"/>
</dbReference>
<feature type="region of interest" description="Disordered" evidence="1">
    <location>
        <begin position="64"/>
        <end position="99"/>
    </location>
</feature>
<evidence type="ECO:0000256" key="1">
    <source>
        <dbReference type="SAM" id="MobiDB-lite"/>
    </source>
</evidence>
<gene>
    <name evidence="2" type="ORF">SAMN06272739_2059</name>
</gene>
<evidence type="ECO:0000313" key="2">
    <source>
        <dbReference type="EMBL" id="SOD98860.1"/>
    </source>
</evidence>
<dbReference type="Proteomes" id="UP000219482">
    <property type="component" value="Unassembled WGS sequence"/>
</dbReference>
<accession>A0A286GTL5</accession>
<evidence type="ECO:0000313" key="3">
    <source>
        <dbReference type="Proteomes" id="UP000219482"/>
    </source>
</evidence>
<dbReference type="AlphaFoldDB" id="A0A286GTL5"/>
<protein>
    <submittedName>
        <fullName evidence="2">Uncharacterized protein</fullName>
    </submittedName>
</protein>
<keyword evidence="3" id="KW-1185">Reference proteome</keyword>
<sequence>MVAGDVDPAWVIEAVAPDPIAGPLGARFLAALADRIGHEPGVLDSVLVASPLHDVPHADIPVREMSAAGPSHPGGGAGSAPRWAHQARRPRNVGTPSPLRWSSAAVRPVIASSSASAVPLTVGPLP</sequence>
<organism evidence="2 3">
    <name type="scientific">Blastococcus haudaquaticus</name>
    <dbReference type="NCBI Taxonomy" id="1938745"/>
    <lineage>
        <taxon>Bacteria</taxon>
        <taxon>Bacillati</taxon>
        <taxon>Actinomycetota</taxon>
        <taxon>Actinomycetes</taxon>
        <taxon>Geodermatophilales</taxon>
        <taxon>Geodermatophilaceae</taxon>
        <taxon>Blastococcus</taxon>
    </lineage>
</organism>
<proteinExistence type="predicted"/>